<evidence type="ECO:0000256" key="11">
    <source>
        <dbReference type="ARBA" id="ARBA00032499"/>
    </source>
</evidence>
<keyword evidence="4" id="KW-0805">Transcription regulation</keyword>
<dbReference type="Proteomes" id="UP000008672">
    <property type="component" value="Unassembled WGS sequence"/>
</dbReference>
<dbReference type="GeneTree" id="ENSGT00390000009061"/>
<evidence type="ECO:0000256" key="9">
    <source>
        <dbReference type="ARBA" id="ARBA00025940"/>
    </source>
</evidence>
<keyword evidence="6" id="KW-0804">Transcription</keyword>
<dbReference type="Bgee" id="ENSLACG00000016662">
    <property type="expression patterns" value="Expressed in post-anal tail muscle and 4 other cell types or tissues"/>
</dbReference>
<keyword evidence="7" id="KW-0539">Nucleus</keyword>
<dbReference type="EMBL" id="AFYH01014515">
    <property type="status" value="NOT_ANNOTATED_CDS"/>
    <property type="molecule type" value="Genomic_DNA"/>
</dbReference>
<evidence type="ECO:0000313" key="13">
    <source>
        <dbReference type="Ensembl" id="ENSLACP00000018940.1"/>
    </source>
</evidence>
<evidence type="ECO:0000256" key="4">
    <source>
        <dbReference type="ARBA" id="ARBA00023015"/>
    </source>
</evidence>
<comment type="function">
    <text evidence="8">Component of the transcription factor SL1/TIF-IB complex, which is involved in the assembly of the PIC (preinitiation complex) during RNA polymerase I-dependent transcription. The rate of PIC formation probably is primarily dependent on the rate of association of SL1/TIF-IB with the rDNA promoter. SL1/TIF-IB is involved in stabilization of nucleolar transcription factor 1/UBTF on rDNA. Formation of SL1/TIF-IB excludes the association of TBP with TFIID subunits.</text>
</comment>
<dbReference type="FunCoup" id="H3BAL9">
    <property type="interactions" value="1178"/>
</dbReference>
<keyword evidence="14" id="KW-1185">Reference proteome</keyword>
<sequence>SSFLSYVTYICNTGVKFSEDSDSGSGSSLFQTQCSFPLQRPPRIRSSAVRVQAAPRARHLSSSSSSSSSSECPNPRRFRAFNRGPRKRKKKKKKKQKRVDKKTRKPARRPQSSVPFEERKRRMKSRGFHFPFVEEECGRKNLPYKMVFAYEQAALGGFFDALNEIKCERHLKKCLENLKCGQKVETECIETRRRDYLDDEEEEGPISPIQEAK</sequence>
<reference evidence="14" key="1">
    <citation type="submission" date="2011-08" db="EMBL/GenBank/DDBJ databases">
        <title>The draft genome of Latimeria chalumnae.</title>
        <authorList>
            <person name="Di Palma F."/>
            <person name="Alfoldi J."/>
            <person name="Johnson J."/>
            <person name="Berlin A."/>
            <person name="Gnerre S."/>
            <person name="Jaffe D."/>
            <person name="MacCallum I."/>
            <person name="Young S."/>
            <person name="Walker B.J."/>
            <person name="Lander E."/>
            <person name="Lindblad-Toh K."/>
        </authorList>
    </citation>
    <scope>NUCLEOTIDE SEQUENCE [LARGE SCALE GENOMIC DNA]</scope>
    <source>
        <strain evidence="14">Wild caught</strain>
    </source>
</reference>
<keyword evidence="3" id="KW-0597">Phosphoprotein</keyword>
<comment type="subcellular location">
    <subcellularLocation>
        <location evidence="1">Nucleus</location>
    </subcellularLocation>
</comment>
<protein>
    <recommendedName>
        <fullName evidence="2">TATA box-binding protein-associated factor RNA polymerase I subunit D</fullName>
    </recommendedName>
    <alternativeName>
        <fullName evidence="11">TATA box-binding protein-associated factor 1D</fullName>
    </alternativeName>
    <alternativeName>
        <fullName evidence="10">Transcription initiation factor SL1/TIF-IB subunit D</fullName>
    </alternativeName>
</protein>
<dbReference type="InterPro" id="IPR027976">
    <property type="entry name" value="TAF1D"/>
</dbReference>
<reference evidence="13" key="3">
    <citation type="submission" date="2025-09" db="UniProtKB">
        <authorList>
            <consortium name="Ensembl"/>
        </authorList>
    </citation>
    <scope>IDENTIFICATION</scope>
</reference>
<dbReference type="GO" id="GO:0005668">
    <property type="term" value="C:RNA polymerase transcription factor SL1 complex"/>
    <property type="evidence" value="ECO:0007669"/>
    <property type="project" value="InterPro"/>
</dbReference>
<dbReference type="AlphaFoldDB" id="H3BAL9"/>
<dbReference type="PANTHER" id="PTHR14562:SF3">
    <property type="entry name" value="TATA BOX-BINDING PROTEIN-ASSOCIATED FACTOR RNA POLYMERASE I SUBUNIT D"/>
    <property type="match status" value="1"/>
</dbReference>
<accession>H3BAL9</accession>
<feature type="compositionally biased region" description="Low complexity" evidence="12">
    <location>
        <begin position="61"/>
        <end position="70"/>
    </location>
</feature>
<reference evidence="13" key="2">
    <citation type="submission" date="2025-08" db="UniProtKB">
        <authorList>
            <consortium name="Ensembl"/>
        </authorList>
    </citation>
    <scope>IDENTIFICATION</scope>
</reference>
<feature type="region of interest" description="Disordered" evidence="12">
    <location>
        <begin position="52"/>
        <end position="120"/>
    </location>
</feature>
<name>H3BAL9_LATCH</name>
<proteinExistence type="predicted"/>
<evidence type="ECO:0000313" key="14">
    <source>
        <dbReference type="Proteomes" id="UP000008672"/>
    </source>
</evidence>
<dbReference type="OMA" id="RKFVHTP"/>
<evidence type="ECO:0000256" key="12">
    <source>
        <dbReference type="SAM" id="MobiDB-lite"/>
    </source>
</evidence>
<evidence type="ECO:0000256" key="7">
    <source>
        <dbReference type="ARBA" id="ARBA00023242"/>
    </source>
</evidence>
<evidence type="ECO:0000256" key="3">
    <source>
        <dbReference type="ARBA" id="ARBA00022553"/>
    </source>
</evidence>
<dbReference type="EMBL" id="AFYH01014514">
    <property type="status" value="NOT_ANNOTATED_CDS"/>
    <property type="molecule type" value="Genomic_DNA"/>
</dbReference>
<dbReference type="eggNOG" id="ENOG502SQMW">
    <property type="taxonomic scope" value="Eukaryota"/>
</dbReference>
<dbReference type="HOGENOM" id="CLU_1297014_0_0_1"/>
<dbReference type="Pfam" id="PF15333">
    <property type="entry name" value="TAF1D"/>
    <property type="match status" value="1"/>
</dbReference>
<dbReference type="GO" id="GO:0003677">
    <property type="term" value="F:DNA binding"/>
    <property type="evidence" value="ECO:0007669"/>
    <property type="project" value="UniProtKB-KW"/>
</dbReference>
<keyword evidence="5" id="KW-0238">DNA-binding</keyword>
<evidence type="ECO:0000256" key="10">
    <source>
        <dbReference type="ARBA" id="ARBA00030353"/>
    </source>
</evidence>
<evidence type="ECO:0000256" key="1">
    <source>
        <dbReference type="ARBA" id="ARBA00004123"/>
    </source>
</evidence>
<dbReference type="PANTHER" id="PTHR14562">
    <property type="entry name" value="TATA BOX-BINDING PROTEIN ASSOCIATED FACTOR RNA POLYMERASE I SUBUNIT D"/>
    <property type="match status" value="1"/>
</dbReference>
<comment type="subunit">
    <text evidence="9">Component of the transcription factor SL1/TIF-IB complex, composed of TBP and at least TAF1A, TAF1B, TAF1C and TAF1D. Interacts with UBTF.</text>
</comment>
<evidence type="ECO:0000256" key="8">
    <source>
        <dbReference type="ARBA" id="ARBA00025110"/>
    </source>
</evidence>
<dbReference type="GO" id="GO:0006355">
    <property type="term" value="P:regulation of DNA-templated transcription"/>
    <property type="evidence" value="ECO:0007669"/>
    <property type="project" value="InterPro"/>
</dbReference>
<organism evidence="13 14">
    <name type="scientific">Latimeria chalumnae</name>
    <name type="common">Coelacanth</name>
    <dbReference type="NCBI Taxonomy" id="7897"/>
    <lineage>
        <taxon>Eukaryota</taxon>
        <taxon>Metazoa</taxon>
        <taxon>Chordata</taxon>
        <taxon>Craniata</taxon>
        <taxon>Vertebrata</taxon>
        <taxon>Euteleostomi</taxon>
        <taxon>Coelacanthiformes</taxon>
        <taxon>Coelacanthidae</taxon>
        <taxon>Latimeria</taxon>
    </lineage>
</organism>
<feature type="compositionally biased region" description="Basic residues" evidence="12">
    <location>
        <begin position="76"/>
        <end position="108"/>
    </location>
</feature>
<dbReference type="STRING" id="7897.ENSLACP00000018940"/>
<evidence type="ECO:0000256" key="6">
    <source>
        <dbReference type="ARBA" id="ARBA00023163"/>
    </source>
</evidence>
<dbReference type="Ensembl" id="ENSLACT00000019073.1">
    <property type="protein sequence ID" value="ENSLACP00000018940.1"/>
    <property type="gene ID" value="ENSLACG00000016662.1"/>
</dbReference>
<dbReference type="GO" id="GO:0005654">
    <property type="term" value="C:nucleoplasm"/>
    <property type="evidence" value="ECO:0007669"/>
    <property type="project" value="TreeGrafter"/>
</dbReference>
<evidence type="ECO:0000256" key="2">
    <source>
        <dbReference type="ARBA" id="ARBA00018992"/>
    </source>
</evidence>
<evidence type="ECO:0000256" key="5">
    <source>
        <dbReference type="ARBA" id="ARBA00023125"/>
    </source>
</evidence>
<dbReference type="InParanoid" id="H3BAL9"/>